<reference evidence="2 3" key="1">
    <citation type="submission" date="2016-12" db="EMBL/GenBank/DDBJ databases">
        <title>The genomes of Aspergillus section Nigri reveals drivers in fungal speciation.</title>
        <authorList>
            <consortium name="DOE Joint Genome Institute"/>
            <person name="Vesth T.C."/>
            <person name="Nybo J."/>
            <person name="Theobald S."/>
            <person name="Brandl J."/>
            <person name="Frisvad J.C."/>
            <person name="Nielsen K.F."/>
            <person name="Lyhne E.K."/>
            <person name="Kogle M.E."/>
            <person name="Kuo A."/>
            <person name="Riley R."/>
            <person name="Clum A."/>
            <person name="Nolan M."/>
            <person name="Lipzen A."/>
            <person name="Salamov A."/>
            <person name="Henrissat B."/>
            <person name="Wiebenga A."/>
            <person name="De Vries R.P."/>
            <person name="Grigoriev I.V."/>
            <person name="Mortensen U.H."/>
            <person name="Andersen M.R."/>
            <person name="Baker S.E."/>
        </authorList>
    </citation>
    <scope>NUCLEOTIDE SEQUENCE [LARGE SCALE GENOMIC DNA]</scope>
    <source>
        <strain evidence="2 3">JOP 1030-1</strain>
    </source>
</reference>
<dbReference type="GeneID" id="37077314"/>
<evidence type="ECO:0000313" key="2">
    <source>
        <dbReference type="EMBL" id="PYH40520.1"/>
    </source>
</evidence>
<organism evidence="2 3">
    <name type="scientific">Aspergillus saccharolyticus JOP 1030-1</name>
    <dbReference type="NCBI Taxonomy" id="1450539"/>
    <lineage>
        <taxon>Eukaryota</taxon>
        <taxon>Fungi</taxon>
        <taxon>Dikarya</taxon>
        <taxon>Ascomycota</taxon>
        <taxon>Pezizomycotina</taxon>
        <taxon>Eurotiomycetes</taxon>
        <taxon>Eurotiomycetidae</taxon>
        <taxon>Eurotiales</taxon>
        <taxon>Aspergillaceae</taxon>
        <taxon>Aspergillus</taxon>
        <taxon>Aspergillus subgen. Circumdati</taxon>
    </lineage>
</organism>
<feature type="compositionally biased region" description="Basic and acidic residues" evidence="1">
    <location>
        <begin position="231"/>
        <end position="242"/>
    </location>
</feature>
<feature type="region of interest" description="Disordered" evidence="1">
    <location>
        <begin position="231"/>
        <end position="254"/>
    </location>
</feature>
<dbReference type="RefSeq" id="XP_025426502.1">
    <property type="nucleotide sequence ID" value="XM_025576086.1"/>
</dbReference>
<evidence type="ECO:0000313" key="3">
    <source>
        <dbReference type="Proteomes" id="UP000248349"/>
    </source>
</evidence>
<keyword evidence="3" id="KW-1185">Reference proteome</keyword>
<dbReference type="EMBL" id="KZ821283">
    <property type="protein sequence ID" value="PYH40520.1"/>
    <property type="molecule type" value="Genomic_DNA"/>
</dbReference>
<proteinExistence type="predicted"/>
<gene>
    <name evidence="2" type="ORF">BP01DRAFT_361173</name>
</gene>
<evidence type="ECO:0000256" key="1">
    <source>
        <dbReference type="SAM" id="MobiDB-lite"/>
    </source>
</evidence>
<dbReference type="AlphaFoldDB" id="A0A318ZAK8"/>
<dbReference type="STRING" id="1450539.A0A318ZAK8"/>
<protein>
    <submittedName>
        <fullName evidence="2">Uncharacterized protein</fullName>
    </submittedName>
</protein>
<accession>A0A318ZAK8</accession>
<sequence length="278" mass="31134">MDSISTFQCALCSQIMDTSEELGPFVKVSCCSQCRPSASASEMNFQQGLTILFERSMTLGLPSPVANDKSRCSVSVPPHSTALYSITQHYHHSAHIARPKESASNMEMHPVAIDTLRQHNVDPSTLSLSQCELYDQAMPEQRSRLSQMRQSSLEHQCNIVRGDTQGSKIQNSDGINEATNIPDFWDISFENGTTENFDTLMSDQGVDQFAGQYAEPYMIIGYGAIAQVARESPERRDVDPPREPSTGAPYKLANDPVYRSQGQRWWECRFGMVEHIDR</sequence>
<dbReference type="OrthoDB" id="5357075at2759"/>
<name>A0A318ZAK8_9EURO</name>
<dbReference type="Proteomes" id="UP000248349">
    <property type="component" value="Unassembled WGS sequence"/>
</dbReference>